<organism evidence="1 2">
    <name type="scientific">Petralouisia muris</name>
    <dbReference type="NCBI Taxonomy" id="3032872"/>
    <lineage>
        <taxon>Bacteria</taxon>
        <taxon>Bacillati</taxon>
        <taxon>Bacillota</taxon>
        <taxon>Clostridia</taxon>
        <taxon>Lachnospirales</taxon>
        <taxon>Lachnospiraceae</taxon>
        <taxon>Petralouisia</taxon>
    </lineage>
</organism>
<reference evidence="1" key="1">
    <citation type="submission" date="2019-04" db="EMBL/GenBank/DDBJ databases">
        <title>Microbes associate with the intestines of laboratory mice.</title>
        <authorList>
            <person name="Navarre W."/>
            <person name="Wong E."/>
            <person name="Huang K."/>
            <person name="Tropini C."/>
            <person name="Ng K."/>
            <person name="Yu B."/>
        </authorList>
    </citation>
    <scope>NUCLEOTIDE SEQUENCE</scope>
    <source>
        <strain evidence="1">NM01_1-7b</strain>
    </source>
</reference>
<keyword evidence="2" id="KW-1185">Reference proteome</keyword>
<comment type="caution">
    <text evidence="1">The sequence shown here is derived from an EMBL/GenBank/DDBJ whole genome shotgun (WGS) entry which is preliminary data.</text>
</comment>
<accession>A0AC61S0Z4</accession>
<dbReference type="Proteomes" id="UP000304953">
    <property type="component" value="Unassembled WGS sequence"/>
</dbReference>
<sequence>MEKKGYRKTYRHKVIAAVMLAAVGMCHLAGCKDEEALENQQAYRQVGLNKLGEGSYEESVEAFQKALDQSQAVVGEMEIDICYYKATAQYKGGDAKGALETCQALIDYDKKDYKAYYLRGCIYLKEEDRENTMKDYRKAFETSGNNYEMYVLAYESLKNAGWDSEAEEVLTAALKLKADKPEEYRERGHIYLLQGDYENAKKELDKAINSDDVKALLYLAQVYDAQGDSSQAAALYESYISKNNSDVSTLVVLGDMQMEAGNYSQALEFYQQALTVKNPPNEQQLRRNEIIACEQMQDFEAAREKTLAYMKDYPEDEEAQKEYTFLQTR</sequence>
<name>A0AC61S0Z4_9FIRM</name>
<dbReference type="EMBL" id="SRYA01000005">
    <property type="protein sequence ID" value="TGY97647.1"/>
    <property type="molecule type" value="Genomic_DNA"/>
</dbReference>
<gene>
    <name evidence="1" type="ORF">E5329_03290</name>
</gene>
<protein>
    <submittedName>
        <fullName evidence="1">Tetratricopeptide repeat protein</fullName>
    </submittedName>
</protein>
<proteinExistence type="predicted"/>
<evidence type="ECO:0000313" key="2">
    <source>
        <dbReference type="Proteomes" id="UP000304953"/>
    </source>
</evidence>
<evidence type="ECO:0000313" key="1">
    <source>
        <dbReference type="EMBL" id="TGY97647.1"/>
    </source>
</evidence>